<evidence type="ECO:0000313" key="1">
    <source>
        <dbReference type="EMBL" id="KXS99898.1"/>
    </source>
</evidence>
<comment type="caution">
    <text evidence="1">The sequence shown here is derived from an EMBL/GenBank/DDBJ whole genome shotgun (WGS) entry which is preliminary data.</text>
</comment>
<dbReference type="Proteomes" id="UP000070133">
    <property type="component" value="Unassembled WGS sequence"/>
</dbReference>
<gene>
    <name evidence="1" type="ORF">AC578_916</name>
</gene>
<protein>
    <submittedName>
        <fullName evidence="1">Uncharacterized protein</fullName>
    </submittedName>
</protein>
<dbReference type="EMBL" id="LFZN01000083">
    <property type="protein sequence ID" value="KXS99898.1"/>
    <property type="molecule type" value="Genomic_DNA"/>
</dbReference>
<name>A0A139HC04_9PEZI</name>
<dbReference type="AlphaFoldDB" id="A0A139HC04"/>
<evidence type="ECO:0000313" key="2">
    <source>
        <dbReference type="Proteomes" id="UP000070133"/>
    </source>
</evidence>
<organism evidence="1 2">
    <name type="scientific">Pseudocercospora eumusae</name>
    <dbReference type="NCBI Taxonomy" id="321146"/>
    <lineage>
        <taxon>Eukaryota</taxon>
        <taxon>Fungi</taxon>
        <taxon>Dikarya</taxon>
        <taxon>Ascomycota</taxon>
        <taxon>Pezizomycotina</taxon>
        <taxon>Dothideomycetes</taxon>
        <taxon>Dothideomycetidae</taxon>
        <taxon>Mycosphaerellales</taxon>
        <taxon>Mycosphaerellaceae</taxon>
        <taxon>Pseudocercospora</taxon>
    </lineage>
</organism>
<proteinExistence type="predicted"/>
<keyword evidence="2" id="KW-1185">Reference proteome</keyword>
<reference evidence="1 2" key="1">
    <citation type="submission" date="2015-07" db="EMBL/GenBank/DDBJ databases">
        <title>Comparative genomics of the Sigatoka disease complex on banana suggests a link between parallel evolutionary changes in Pseudocercospora fijiensis and Pseudocercospora eumusae and increased virulence on the banana host.</title>
        <authorList>
            <person name="Chang T.-C."/>
            <person name="Salvucci A."/>
            <person name="Crous P.W."/>
            <person name="Stergiopoulos I."/>
        </authorList>
    </citation>
    <scope>NUCLEOTIDE SEQUENCE [LARGE SCALE GENOMIC DNA]</scope>
    <source>
        <strain evidence="1 2">CBS 114824</strain>
    </source>
</reference>
<dbReference type="OrthoDB" id="10417667at2759"/>
<sequence length="382" mass="43874">MASVAVLSPDLLHKIDDYLNGPEHYWWKRVIYEHTGHRIPPRNVISRTSEPPPSSPPPTKTELLEKYLEYMKEELAARRSWRHLVRGLCVKLPTEMRTLVIKKHLESLFPRAVHHDHIRLQQYAKSFRSTVPVEGEFDVASTQIATEIFTNLTSQIADVQEKLTLPFKAQEMVDEIMGEAVKLIPKLCTYFLHANFPSRNSLTDEVVPTLWKPHVHNIKHLELSTRVMTYSGTKHYPVELFKVQDHIASLKNWFPELKSLAFTIIGVTDRPRAYLKRGFSQHPTTLAAETEKIVEEMQKLDVAEKGIRLCINNVLLRNNLRAYKDYDGERKSAWGDVSEICTDGLSCQEITTIAIQERLKLVRILKPQQTAGQKESDGAKHS</sequence>
<accession>A0A139HC04</accession>